<keyword evidence="5" id="KW-1185">Reference proteome</keyword>
<keyword evidence="1" id="KW-0863">Zinc-finger</keyword>
<dbReference type="SMART" id="SM00343">
    <property type="entry name" value="ZnF_C2HC"/>
    <property type="match status" value="2"/>
</dbReference>
<feature type="compositionally biased region" description="Basic and acidic residues" evidence="2">
    <location>
        <begin position="459"/>
        <end position="470"/>
    </location>
</feature>
<gene>
    <name evidence="4" type="ORF">ADUPG1_006782</name>
</gene>
<keyword evidence="1" id="KW-0862">Zinc</keyword>
<dbReference type="InterPro" id="IPR001878">
    <property type="entry name" value="Znf_CCHC"/>
</dbReference>
<dbReference type="Proteomes" id="UP001057375">
    <property type="component" value="Unassembled WGS sequence"/>
</dbReference>
<feature type="region of interest" description="Disordered" evidence="2">
    <location>
        <begin position="459"/>
        <end position="508"/>
    </location>
</feature>
<feature type="region of interest" description="Disordered" evidence="2">
    <location>
        <begin position="612"/>
        <end position="632"/>
    </location>
</feature>
<accession>A0ABQ5KP42</accession>
<feature type="non-terminal residue" evidence="4">
    <location>
        <position position="725"/>
    </location>
</feature>
<keyword evidence="1" id="KW-0479">Metal-binding</keyword>
<reference evidence="4" key="1">
    <citation type="submission" date="2022-03" db="EMBL/GenBank/DDBJ databases">
        <title>Draft genome sequence of Aduncisulcus paluster, a free-living microaerophilic Fornicata.</title>
        <authorList>
            <person name="Yuyama I."/>
            <person name="Kume K."/>
            <person name="Tamura T."/>
            <person name="Inagaki Y."/>
            <person name="Hashimoto T."/>
        </authorList>
    </citation>
    <scope>NUCLEOTIDE SEQUENCE</scope>
    <source>
        <strain evidence="4">NY0171</strain>
    </source>
</reference>
<evidence type="ECO:0000259" key="3">
    <source>
        <dbReference type="PROSITE" id="PS50158"/>
    </source>
</evidence>
<evidence type="ECO:0000313" key="4">
    <source>
        <dbReference type="EMBL" id="GKT32695.1"/>
    </source>
</evidence>
<evidence type="ECO:0000256" key="2">
    <source>
        <dbReference type="SAM" id="MobiDB-lite"/>
    </source>
</evidence>
<organism evidence="4 5">
    <name type="scientific">Aduncisulcus paluster</name>
    <dbReference type="NCBI Taxonomy" id="2918883"/>
    <lineage>
        <taxon>Eukaryota</taxon>
        <taxon>Metamonada</taxon>
        <taxon>Carpediemonas-like organisms</taxon>
        <taxon>Aduncisulcus</taxon>
    </lineage>
</organism>
<evidence type="ECO:0000313" key="5">
    <source>
        <dbReference type="Proteomes" id="UP001057375"/>
    </source>
</evidence>
<dbReference type="EMBL" id="BQXS01010035">
    <property type="protein sequence ID" value="GKT32695.1"/>
    <property type="molecule type" value="Genomic_DNA"/>
</dbReference>
<dbReference type="SUPFAM" id="SSF57756">
    <property type="entry name" value="Retrovirus zinc finger-like domains"/>
    <property type="match status" value="1"/>
</dbReference>
<protein>
    <recommendedName>
        <fullName evidence="3">CCHC-type domain-containing protein</fullName>
    </recommendedName>
</protein>
<dbReference type="PROSITE" id="PS50158">
    <property type="entry name" value="ZF_CCHC"/>
    <property type="match status" value="1"/>
</dbReference>
<comment type="caution">
    <text evidence="4">The sequence shown here is derived from an EMBL/GenBank/DDBJ whole genome shotgun (WGS) entry which is preliminary data.</text>
</comment>
<dbReference type="InterPro" id="IPR036875">
    <property type="entry name" value="Znf_CCHC_sf"/>
</dbReference>
<feature type="compositionally biased region" description="Basic and acidic residues" evidence="2">
    <location>
        <begin position="17"/>
        <end position="33"/>
    </location>
</feature>
<name>A0ABQ5KP42_9EUKA</name>
<feature type="region of interest" description="Disordered" evidence="2">
    <location>
        <begin position="48"/>
        <end position="68"/>
    </location>
</feature>
<feature type="domain" description="CCHC-type" evidence="3">
    <location>
        <begin position="513"/>
        <end position="529"/>
    </location>
</feature>
<sequence length="725" mass="81203">MKPVIKIGKKRVISNKKNRDNVTSDTVKSTEKDEQNDLLELVTFDEAPEDPVDFPGETESVKGKSCGPSSCVDKKTVKGVPGGQPLSEADLSVLRAEPVTSRERSRLLVLSSKDIQAPRGRAAVYKLVELKSASVLAFCNQCLDLLKTDIHCDLPCLNSLIESNVLRLISVKTHTKYRGDCEDPEYVKQCLQGMIDAYASKKAFGQFVEEAQLIKCECTGDYAQEDEVGPYMVEFTRLLDSCRAEALWSVSQQRRAVDLMVKGLRPVLFSEKVASDVEELRRYGESGSGTLSTMCATSVGGVEPEGVRLQGEGILEVSAYVLELANEASNHFVRGRAYVGLNGSDKRRASAGVSSDDDSVSMDRKKRASVIFGRHSREVDGSAEKELEKSESLFKPACVYCGSAQHFVWECVKYLRVDRVRRVIPEARWEVYRKGLSACGLESSLPTLSRFREAIAPEEDWARSHPEPKPVKPPVSHVPVSAHREAKPSGGHRRSVSRPAGRPPQWQPISDVKCTRCGQLGHFRRWCRNTPLPPEEQERLKAEVANRSKVPREYLDRAANAWRRGEISLCVGREPVEGSDEWCRGIYKWAEAERKLCNREPAMADSEPMWDDISEKSENSCEKESEREIADSGEGKRRVYTVGFRNQAPVKKQMTELERDVSGFDSKREEKAKYFLTNTDLAHGGERVEEAVRLADRELGDRCEKILMNVHGSSKKRDILDDEIP</sequence>
<proteinExistence type="predicted"/>
<evidence type="ECO:0000256" key="1">
    <source>
        <dbReference type="PROSITE-ProRule" id="PRU00047"/>
    </source>
</evidence>
<feature type="region of interest" description="Disordered" evidence="2">
    <location>
        <begin position="9"/>
        <end position="33"/>
    </location>
</feature>
<feature type="compositionally biased region" description="Basic and acidic residues" evidence="2">
    <location>
        <begin position="613"/>
        <end position="632"/>
    </location>
</feature>